<organism evidence="1 2">
    <name type="scientific">Agrobacterium tumefaciens</name>
    <dbReference type="NCBI Taxonomy" id="358"/>
    <lineage>
        <taxon>Bacteria</taxon>
        <taxon>Pseudomonadati</taxon>
        <taxon>Pseudomonadota</taxon>
        <taxon>Alphaproteobacteria</taxon>
        <taxon>Hyphomicrobiales</taxon>
        <taxon>Rhizobiaceae</taxon>
        <taxon>Rhizobium/Agrobacterium group</taxon>
        <taxon>Agrobacterium</taxon>
        <taxon>Agrobacterium tumefaciens complex</taxon>
    </lineage>
</organism>
<dbReference type="SUPFAM" id="SSF81901">
    <property type="entry name" value="HCP-like"/>
    <property type="match status" value="6"/>
</dbReference>
<dbReference type="InterPro" id="IPR011990">
    <property type="entry name" value="TPR-like_helical_dom_sf"/>
</dbReference>
<dbReference type="Proteomes" id="UP000298649">
    <property type="component" value="Chromosome linear"/>
</dbReference>
<dbReference type="Gene3D" id="1.25.40.10">
    <property type="entry name" value="Tetratricopeptide repeat domain"/>
    <property type="match status" value="3"/>
</dbReference>
<dbReference type="Pfam" id="PF08238">
    <property type="entry name" value="Sel1"/>
    <property type="match status" value="10"/>
</dbReference>
<gene>
    <name evidence="1" type="ORF">CFBP7129_14630</name>
</gene>
<name>A0A4D7Z096_AGRTU</name>
<dbReference type="SMART" id="SM00671">
    <property type="entry name" value="SEL1"/>
    <property type="match status" value="10"/>
</dbReference>
<accession>A0A4D7Z096</accession>
<evidence type="ECO:0000313" key="2">
    <source>
        <dbReference type="Proteomes" id="UP000298649"/>
    </source>
</evidence>
<dbReference type="EMBL" id="CP039923">
    <property type="protein sequence ID" value="QCL95533.1"/>
    <property type="molecule type" value="Genomic_DNA"/>
</dbReference>
<reference evidence="1 2" key="1">
    <citation type="submission" date="2019-04" db="EMBL/GenBank/DDBJ databases">
        <title>Complete genome sequence of Agrobacterium tumefaciens CFBP7129.</title>
        <authorList>
            <person name="Haryono M."/>
            <person name="Lin Y.-C."/>
            <person name="Lai E.-M."/>
            <person name="Kuo C.-H."/>
        </authorList>
    </citation>
    <scope>NUCLEOTIDE SEQUENCE [LARGE SCALE GENOMIC DNA]</scope>
    <source>
        <strain evidence="1 2">CFBP7129</strain>
    </source>
</reference>
<evidence type="ECO:0000313" key="1">
    <source>
        <dbReference type="EMBL" id="QCL95533.1"/>
    </source>
</evidence>
<protein>
    <submittedName>
        <fullName evidence="1">Sel1 repeat family protein</fullName>
    </submittedName>
</protein>
<dbReference type="PANTHER" id="PTHR11102:SF160">
    <property type="entry name" value="ERAD-ASSOCIATED E3 UBIQUITIN-PROTEIN LIGASE COMPONENT HRD3"/>
    <property type="match status" value="1"/>
</dbReference>
<dbReference type="PANTHER" id="PTHR11102">
    <property type="entry name" value="SEL-1-LIKE PROTEIN"/>
    <property type="match status" value="1"/>
</dbReference>
<dbReference type="AlphaFoldDB" id="A0A4D7Z096"/>
<proteinExistence type="predicted"/>
<dbReference type="InterPro" id="IPR006597">
    <property type="entry name" value="Sel1-like"/>
</dbReference>
<sequence length="968" mass="103702">MRGVRYMTTFKSVAPFLFGRREKTGFGASLLFVALVFAVQPVQAQTTLPLQDGLMPSPDFDYAPICKVREQQRNLSFDWSKWDGGPVSGNLDDMLLDAQAYIGGTGNAPRDRVLARRMLEYLKSANYELAGRASHTLGRLMFDATSGSPDLGRGLALQDEAIARGFMEGATFLGRLYATGEVVPQDKLKGEKYLKMGAQNGDPDAALLLARLYRNNPDLAPSENAPQLLFNQAIDRLSQSLGAGECDVLNLFSGIYANEEFGLYNPQLSARWLMAAAKAGNFVAIERLSQRYVIGDGVPVDRNKAVELLETAAAKGHPGSRISLARLLLANLDLKDALPKATLVLKQEAQRGNVRALELLAQISHGDFGGKPNYPAMVGYLEQAARNPVVDTDILKQLGSAYASGTGTARNTEKAVEYLTRAVALGSDTAALELYQLMVDSTHNISKSVNPVAILRRAANNGLSEAMATLADAYSCGIGVERNVEIGRRWQERAAAAGNRPSLIAVGREALAEQSGDDGKLMYFRNIRRAAALGDRRAMVLLSLAYRDGIGTDVDTREAGQWYEKALAAGQERGQALVLLARLQLSSENADKANVKAAVELLRDGLSSGDTSVRYDLAKLYLKGAAGFTPQPEEGIKLLVEAARLGHTASMIQLADLGVDTKTGGGRAADLWLRQAVDDGDIRAMLKTADRAGDERSRRAMFDLALKQPLCSAKDEVALADAISRDADYATQTRSLVDRAIASETDDASTLYHLANLLNDDKRGVANPELALATMVKAAEAGKVEAMREAGRMYLLPLHADPRQATRWLLAAVRAGDDGALKTLVEQLVGDEAPKASTNPSMVAEALPALEDAAKAGSGNAIQALARVLSTLAKEDAAYSQKARVWMIKAAESGDGAAMVTVADAFATGTSGFPLSATDSTGWLARAAISGYRQAFEPYAIALQIGYGVPSDPEEAERWLGKAATITQ</sequence>
<dbReference type="InterPro" id="IPR050767">
    <property type="entry name" value="Sel1_AlgK"/>
</dbReference>